<dbReference type="Gene3D" id="3.20.20.80">
    <property type="entry name" value="Glycosidases"/>
    <property type="match status" value="1"/>
</dbReference>
<evidence type="ECO:0000313" key="6">
    <source>
        <dbReference type="EMBL" id="QCD42092.1"/>
    </source>
</evidence>
<reference evidence="7" key="1">
    <citation type="submission" date="2019-02" db="EMBL/GenBank/DDBJ databases">
        <title>Isolation and identification of novel species under the genus Muribaculum.</title>
        <authorList>
            <person name="Miyake S."/>
            <person name="Ding Y."/>
            <person name="Low A."/>
            <person name="Soh M."/>
            <person name="Seedorf H."/>
        </authorList>
    </citation>
    <scope>NUCLEOTIDE SEQUENCE [LARGE SCALE GENOMIC DNA]</scope>
    <source>
        <strain evidence="7">H5</strain>
    </source>
</reference>
<protein>
    <recommendedName>
        <fullName evidence="4">Lysozyme</fullName>
        <ecNumber evidence="4">3.2.1.17</ecNumber>
    </recommendedName>
</protein>
<dbReference type="RefSeq" id="WP_123613461.1">
    <property type="nucleotide sequence ID" value="NZ_CBFGAE010000001.1"/>
</dbReference>
<keyword evidence="2 4" id="KW-0378">Hydrolase</keyword>
<keyword evidence="3 4" id="KW-0326">Glycosidase</keyword>
<keyword evidence="5" id="KW-0732">Signal</keyword>
<dbReference type="GO" id="GO:0003796">
    <property type="term" value="F:lysozyme activity"/>
    <property type="evidence" value="ECO:0007669"/>
    <property type="project" value="UniProtKB-EC"/>
</dbReference>
<dbReference type="PROSITE" id="PS00953">
    <property type="entry name" value="GLYCOSYL_HYDROL_F25_1"/>
    <property type="match status" value="1"/>
</dbReference>
<comment type="catalytic activity">
    <reaction evidence="4">
        <text>Hydrolysis of (1-&gt;4)-beta-linkages between N-acetylmuramic acid and N-acetyl-D-glucosamine residues in a peptidoglycan and between N-acetyl-D-glucosamine residues in chitodextrins.</text>
        <dbReference type="EC" id="3.2.1.17"/>
    </reaction>
</comment>
<evidence type="ECO:0000256" key="2">
    <source>
        <dbReference type="ARBA" id="ARBA00022801"/>
    </source>
</evidence>
<feature type="signal peptide" evidence="5">
    <location>
        <begin position="1"/>
        <end position="19"/>
    </location>
</feature>
<dbReference type="PROSITE" id="PS51904">
    <property type="entry name" value="GLYCOSYL_HYDROL_F25_2"/>
    <property type="match status" value="1"/>
</dbReference>
<feature type="chain" id="PRO_5020395350" description="Lysozyme" evidence="5">
    <location>
        <begin position="20"/>
        <end position="243"/>
    </location>
</feature>
<dbReference type="PANTHER" id="PTHR34135:SF2">
    <property type="entry name" value="LYSOZYME"/>
    <property type="match status" value="1"/>
</dbReference>
<dbReference type="Proteomes" id="UP000297149">
    <property type="component" value="Chromosome"/>
</dbReference>
<keyword evidence="7" id="KW-1185">Reference proteome</keyword>
<dbReference type="GO" id="GO:0016998">
    <property type="term" value="P:cell wall macromolecule catabolic process"/>
    <property type="evidence" value="ECO:0007669"/>
    <property type="project" value="InterPro"/>
</dbReference>
<dbReference type="InterPro" id="IPR017853">
    <property type="entry name" value="GH"/>
</dbReference>
<dbReference type="KEGG" id="ddb:E7747_07285"/>
<dbReference type="SMART" id="SM00641">
    <property type="entry name" value="Glyco_25"/>
    <property type="match status" value="1"/>
</dbReference>
<sequence>MKPLLHTVFIMILTAILNACGKGGDAPAQSYPDRSKFKIIGIDISAHNGEIDFRKVASDGISFVIIKATEGGTFKDRRFIDNLREARKAGLKVGAYHFFRFDTPGYMQGLNFLNSLQSRELDLPLIIDIEEWTNSNSQPTPMVLNRLTEMIDHLESHGHRVMLYTNKNGFARFVRGRLEGYPLWICSLIDEPHGIEWKLWQGTHNGRVNGIDHPVDINAFYGSAAEWMEFLSPTGETTSDNMQ</sequence>
<organism evidence="6 7">
    <name type="scientific">Duncaniella dubosii</name>
    <dbReference type="NCBI Taxonomy" id="2518971"/>
    <lineage>
        <taxon>Bacteria</taxon>
        <taxon>Pseudomonadati</taxon>
        <taxon>Bacteroidota</taxon>
        <taxon>Bacteroidia</taxon>
        <taxon>Bacteroidales</taxon>
        <taxon>Muribaculaceae</taxon>
        <taxon>Duncaniella</taxon>
    </lineage>
</organism>
<dbReference type="GO" id="GO:0016052">
    <property type="term" value="P:carbohydrate catabolic process"/>
    <property type="evidence" value="ECO:0007669"/>
    <property type="project" value="TreeGrafter"/>
</dbReference>
<name>A0A4P7W2P5_9BACT</name>
<evidence type="ECO:0000256" key="3">
    <source>
        <dbReference type="ARBA" id="ARBA00023295"/>
    </source>
</evidence>
<dbReference type="PANTHER" id="PTHR34135">
    <property type="entry name" value="LYSOZYME"/>
    <property type="match status" value="1"/>
</dbReference>
<proteinExistence type="inferred from homology"/>
<evidence type="ECO:0000256" key="5">
    <source>
        <dbReference type="SAM" id="SignalP"/>
    </source>
</evidence>
<dbReference type="AlphaFoldDB" id="A0A4P7W2P5"/>
<dbReference type="Pfam" id="PF01183">
    <property type="entry name" value="Glyco_hydro_25"/>
    <property type="match status" value="1"/>
</dbReference>
<dbReference type="GO" id="GO:0009253">
    <property type="term" value="P:peptidoglycan catabolic process"/>
    <property type="evidence" value="ECO:0007669"/>
    <property type="project" value="InterPro"/>
</dbReference>
<dbReference type="InterPro" id="IPR018077">
    <property type="entry name" value="Glyco_hydro_fam25_subgr"/>
</dbReference>
<dbReference type="SUPFAM" id="SSF51445">
    <property type="entry name" value="(Trans)glycosidases"/>
    <property type="match status" value="1"/>
</dbReference>
<dbReference type="EC" id="3.2.1.17" evidence="4"/>
<evidence type="ECO:0000256" key="1">
    <source>
        <dbReference type="ARBA" id="ARBA00010646"/>
    </source>
</evidence>
<evidence type="ECO:0000256" key="4">
    <source>
        <dbReference type="RuleBase" id="RU361176"/>
    </source>
</evidence>
<dbReference type="EMBL" id="CP039396">
    <property type="protein sequence ID" value="QCD42092.1"/>
    <property type="molecule type" value="Genomic_DNA"/>
</dbReference>
<dbReference type="InterPro" id="IPR002053">
    <property type="entry name" value="Glyco_hydro_25"/>
</dbReference>
<accession>A0A4P7W2P5</accession>
<comment type="similarity">
    <text evidence="1 4">Belongs to the glycosyl hydrolase 25 family.</text>
</comment>
<gene>
    <name evidence="6" type="ORF">E7747_07285</name>
</gene>
<evidence type="ECO:0000313" key="7">
    <source>
        <dbReference type="Proteomes" id="UP000297149"/>
    </source>
</evidence>
<dbReference type="InterPro" id="IPR008270">
    <property type="entry name" value="Glyco_hydro_25_AS"/>
</dbReference>